<dbReference type="Proteomes" id="UP001500822">
    <property type="component" value="Unassembled WGS sequence"/>
</dbReference>
<dbReference type="Gene3D" id="1.10.10.60">
    <property type="entry name" value="Homeodomain-like"/>
    <property type="match status" value="1"/>
</dbReference>
<accession>A0ABP8ZKQ5</accession>
<protein>
    <submittedName>
        <fullName evidence="1">Uncharacterized protein</fullName>
    </submittedName>
</protein>
<dbReference type="Pfam" id="PF13384">
    <property type="entry name" value="HTH_23"/>
    <property type="match status" value="1"/>
</dbReference>
<sequence>MTMTEPDRRRRKMTARAAAEKFGVSIRTVQRVVAEERAVYEQAAADRRAQIIDLYRRGLKQKAIAAQLGVTPALVSIRIREAREAGVDLSLLPDDGNGNVSAD</sequence>
<dbReference type="SUPFAM" id="SSF46689">
    <property type="entry name" value="Homeodomain-like"/>
    <property type="match status" value="1"/>
</dbReference>
<name>A0ABP8ZKQ5_9ACTN</name>
<evidence type="ECO:0000313" key="2">
    <source>
        <dbReference type="Proteomes" id="UP001500822"/>
    </source>
</evidence>
<keyword evidence="2" id="KW-1185">Reference proteome</keyword>
<evidence type="ECO:0000313" key="1">
    <source>
        <dbReference type="EMBL" id="GAA4759248.1"/>
    </source>
</evidence>
<comment type="caution">
    <text evidence="1">The sequence shown here is derived from an EMBL/GenBank/DDBJ whole genome shotgun (WGS) entry which is preliminary data.</text>
</comment>
<dbReference type="EMBL" id="BAABIE010000031">
    <property type="protein sequence ID" value="GAA4759248.1"/>
    <property type="molecule type" value="Genomic_DNA"/>
</dbReference>
<dbReference type="InterPro" id="IPR009057">
    <property type="entry name" value="Homeodomain-like_sf"/>
</dbReference>
<proteinExistence type="predicted"/>
<reference evidence="2" key="1">
    <citation type="journal article" date="2019" name="Int. J. Syst. Evol. Microbiol.">
        <title>The Global Catalogue of Microorganisms (GCM) 10K type strain sequencing project: providing services to taxonomists for standard genome sequencing and annotation.</title>
        <authorList>
            <consortium name="The Broad Institute Genomics Platform"/>
            <consortium name="The Broad Institute Genome Sequencing Center for Infectious Disease"/>
            <person name="Wu L."/>
            <person name="Ma J."/>
        </authorList>
    </citation>
    <scope>NUCLEOTIDE SEQUENCE [LARGE SCALE GENOMIC DNA]</scope>
    <source>
        <strain evidence="2">JCM 18077</strain>
    </source>
</reference>
<organism evidence="1 2">
    <name type="scientific">Gordonia alkaliphila</name>
    <dbReference type="NCBI Taxonomy" id="1053547"/>
    <lineage>
        <taxon>Bacteria</taxon>
        <taxon>Bacillati</taxon>
        <taxon>Actinomycetota</taxon>
        <taxon>Actinomycetes</taxon>
        <taxon>Mycobacteriales</taxon>
        <taxon>Gordoniaceae</taxon>
        <taxon>Gordonia</taxon>
    </lineage>
</organism>
<gene>
    <name evidence="1" type="ORF">GCM10023217_34640</name>
</gene>